<dbReference type="GeneID" id="91464152"/>
<evidence type="ECO:0000313" key="2">
    <source>
        <dbReference type="EMBL" id="QNT94873.1"/>
    </source>
</evidence>
<feature type="region of interest" description="Disordered" evidence="1">
    <location>
        <begin position="79"/>
        <end position="113"/>
    </location>
</feature>
<proteinExistence type="predicted"/>
<name>A0A7H1Q3J3_9ACTN</name>
<dbReference type="Proteomes" id="UP000516422">
    <property type="component" value="Chromosome"/>
</dbReference>
<accession>A0A7H1Q3J3</accession>
<gene>
    <name evidence="2" type="ORF">HEP81_04600</name>
</gene>
<dbReference type="KEGG" id="sgf:HEP81_04600"/>
<evidence type="ECO:0000256" key="1">
    <source>
        <dbReference type="SAM" id="MobiDB-lite"/>
    </source>
</evidence>
<protein>
    <submittedName>
        <fullName evidence="2">Uncharacterized protein</fullName>
    </submittedName>
</protein>
<dbReference type="RefSeq" id="WP_051850034.1">
    <property type="nucleotide sequence ID" value="NZ_CP051006.1"/>
</dbReference>
<dbReference type="AlphaFoldDB" id="A0A7H1Q3J3"/>
<sequence>MAEESKEVPEEVTRLREAIAAFALIEDDAACTAAVSEALREWPDLHSELRQLREDRVNALRQKQRKTWPEIAAIIGEVTPERAQQISKGLRGTKRPEAKNPRKKQGTPEPPTE</sequence>
<reference evidence="2 3" key="1">
    <citation type="submission" date="2020-04" db="EMBL/GenBank/DDBJ databases">
        <title>Characterization and engineering of Streptomyces griseofuscus DSM40191 as a potential heterologous host for expression of BGCs.</title>
        <authorList>
            <person name="Gren T."/>
            <person name="Whitford C.M."/>
            <person name="Mohite O.S."/>
            <person name="Joergensen T.S."/>
            <person name="Nielsen J.B."/>
            <person name="Lee S.Y."/>
            <person name="Weber T."/>
        </authorList>
    </citation>
    <scope>NUCLEOTIDE SEQUENCE [LARGE SCALE GENOMIC DNA]</scope>
    <source>
        <strain evidence="2 3">DSM 40191</strain>
    </source>
</reference>
<organism evidence="2 3">
    <name type="scientific">Streptomyces griseofuscus</name>
    <dbReference type="NCBI Taxonomy" id="146922"/>
    <lineage>
        <taxon>Bacteria</taxon>
        <taxon>Bacillati</taxon>
        <taxon>Actinomycetota</taxon>
        <taxon>Actinomycetes</taxon>
        <taxon>Kitasatosporales</taxon>
        <taxon>Streptomycetaceae</taxon>
        <taxon>Streptomyces</taxon>
    </lineage>
</organism>
<dbReference type="EMBL" id="CP051006">
    <property type="protein sequence ID" value="QNT94873.1"/>
    <property type="molecule type" value="Genomic_DNA"/>
</dbReference>
<evidence type="ECO:0000313" key="3">
    <source>
        <dbReference type="Proteomes" id="UP000516422"/>
    </source>
</evidence>